<keyword evidence="5" id="KW-0539">Nucleus</keyword>
<keyword evidence="8" id="KW-1185">Reference proteome</keyword>
<dbReference type="Pfam" id="PF03106">
    <property type="entry name" value="WRKY"/>
    <property type="match status" value="1"/>
</dbReference>
<keyword evidence="2" id="KW-0805">Transcription regulation</keyword>
<feature type="domain" description="WRKY" evidence="6">
    <location>
        <begin position="33"/>
        <end position="99"/>
    </location>
</feature>
<dbReference type="InterPro" id="IPR003657">
    <property type="entry name" value="WRKY_dom"/>
</dbReference>
<comment type="subcellular location">
    <subcellularLocation>
        <location evidence="1">Nucleus</location>
    </subcellularLocation>
</comment>
<dbReference type="InterPro" id="IPR036576">
    <property type="entry name" value="WRKY_dom_sf"/>
</dbReference>
<evidence type="ECO:0000256" key="4">
    <source>
        <dbReference type="ARBA" id="ARBA00023163"/>
    </source>
</evidence>
<keyword evidence="3" id="KW-0238">DNA-binding</keyword>
<dbReference type="InterPro" id="IPR044810">
    <property type="entry name" value="WRKY_plant"/>
</dbReference>
<evidence type="ECO:0000313" key="8">
    <source>
        <dbReference type="Proteomes" id="UP000447434"/>
    </source>
</evidence>
<gene>
    <name evidence="7" type="ORF">Lalb_Chr02g0149461</name>
</gene>
<keyword evidence="4" id="KW-0804">Transcription</keyword>
<name>A0A6A4R0X5_LUPAL</name>
<dbReference type="GO" id="GO:0003700">
    <property type="term" value="F:DNA-binding transcription factor activity"/>
    <property type="evidence" value="ECO:0007669"/>
    <property type="project" value="InterPro"/>
</dbReference>
<evidence type="ECO:0000256" key="2">
    <source>
        <dbReference type="ARBA" id="ARBA00023015"/>
    </source>
</evidence>
<evidence type="ECO:0000313" key="7">
    <source>
        <dbReference type="EMBL" id="KAE9619086.1"/>
    </source>
</evidence>
<accession>A0A6A4R0X5</accession>
<dbReference type="SUPFAM" id="SSF118290">
    <property type="entry name" value="WRKY DNA-binding domain"/>
    <property type="match status" value="1"/>
</dbReference>
<sequence>MFFDCRKRESTVIQNGVISKTSQGSRVVVRIKSIEDIPDDGYSWRKYGQKMVKGNPIGPRCYFRCNISGCLTRKQVERSAEDVRYVIITYEGKHNHEVPSPKGKNKITYDDSFDEFPISLSQPAEFNYEALFYVSNMVSCLSSDYAESSNSTTTHAAGESLAPASSATGAILFDLNLPLPQELHDDDDGDDDDDVPLLSLRYEPNQKDIICS</sequence>
<dbReference type="GO" id="GO:0005634">
    <property type="term" value="C:nucleus"/>
    <property type="evidence" value="ECO:0007669"/>
    <property type="project" value="UniProtKB-SubCell"/>
</dbReference>
<evidence type="ECO:0000256" key="1">
    <source>
        <dbReference type="ARBA" id="ARBA00004123"/>
    </source>
</evidence>
<reference evidence="8" key="1">
    <citation type="journal article" date="2020" name="Nat. Commun.">
        <title>Genome sequence of the cluster root forming white lupin.</title>
        <authorList>
            <person name="Hufnagel B."/>
            <person name="Marques A."/>
            <person name="Soriano A."/>
            <person name="Marques L."/>
            <person name="Divol F."/>
            <person name="Doumas P."/>
            <person name="Sallet E."/>
            <person name="Mancinotti D."/>
            <person name="Carrere S."/>
            <person name="Marande W."/>
            <person name="Arribat S."/>
            <person name="Keller J."/>
            <person name="Huneau C."/>
            <person name="Blein T."/>
            <person name="Aime D."/>
            <person name="Laguerre M."/>
            <person name="Taylor J."/>
            <person name="Schubert V."/>
            <person name="Nelson M."/>
            <person name="Geu-Flores F."/>
            <person name="Crespi M."/>
            <person name="Gallardo-Guerrero K."/>
            <person name="Delaux P.-M."/>
            <person name="Salse J."/>
            <person name="Berges H."/>
            <person name="Guyot R."/>
            <person name="Gouzy J."/>
            <person name="Peret B."/>
        </authorList>
    </citation>
    <scope>NUCLEOTIDE SEQUENCE [LARGE SCALE GENOMIC DNA]</scope>
    <source>
        <strain evidence="8">cv. Amiga</strain>
    </source>
</reference>
<dbReference type="EMBL" id="WOCE01000002">
    <property type="protein sequence ID" value="KAE9619086.1"/>
    <property type="molecule type" value="Genomic_DNA"/>
</dbReference>
<evidence type="ECO:0000259" key="6">
    <source>
        <dbReference type="PROSITE" id="PS50811"/>
    </source>
</evidence>
<dbReference type="PANTHER" id="PTHR31221">
    <property type="entry name" value="WRKY TRANSCRIPTION FACTOR PROTEIN 1-RELATED"/>
    <property type="match status" value="1"/>
</dbReference>
<dbReference type="GO" id="GO:0043565">
    <property type="term" value="F:sequence-specific DNA binding"/>
    <property type="evidence" value="ECO:0007669"/>
    <property type="project" value="InterPro"/>
</dbReference>
<dbReference type="Gene3D" id="2.20.25.80">
    <property type="entry name" value="WRKY domain"/>
    <property type="match status" value="1"/>
</dbReference>
<dbReference type="PROSITE" id="PS50811">
    <property type="entry name" value="WRKY"/>
    <property type="match status" value="1"/>
</dbReference>
<evidence type="ECO:0000256" key="3">
    <source>
        <dbReference type="ARBA" id="ARBA00023125"/>
    </source>
</evidence>
<organism evidence="7 8">
    <name type="scientific">Lupinus albus</name>
    <name type="common">White lupine</name>
    <name type="synonym">Lupinus termis</name>
    <dbReference type="NCBI Taxonomy" id="3870"/>
    <lineage>
        <taxon>Eukaryota</taxon>
        <taxon>Viridiplantae</taxon>
        <taxon>Streptophyta</taxon>
        <taxon>Embryophyta</taxon>
        <taxon>Tracheophyta</taxon>
        <taxon>Spermatophyta</taxon>
        <taxon>Magnoliopsida</taxon>
        <taxon>eudicotyledons</taxon>
        <taxon>Gunneridae</taxon>
        <taxon>Pentapetalae</taxon>
        <taxon>rosids</taxon>
        <taxon>fabids</taxon>
        <taxon>Fabales</taxon>
        <taxon>Fabaceae</taxon>
        <taxon>Papilionoideae</taxon>
        <taxon>50 kb inversion clade</taxon>
        <taxon>genistoids sensu lato</taxon>
        <taxon>core genistoids</taxon>
        <taxon>Genisteae</taxon>
        <taxon>Lupinus</taxon>
    </lineage>
</organism>
<comment type="caution">
    <text evidence="7">The sequence shown here is derived from an EMBL/GenBank/DDBJ whole genome shotgun (WGS) entry which is preliminary data.</text>
</comment>
<dbReference type="AlphaFoldDB" id="A0A6A4R0X5"/>
<dbReference type="SMART" id="SM00774">
    <property type="entry name" value="WRKY"/>
    <property type="match status" value="1"/>
</dbReference>
<dbReference type="PANTHER" id="PTHR31221:SF193">
    <property type="entry name" value="WRKY TRANSCRIPTION FACTOR PROTEIN 1-RELATED"/>
    <property type="match status" value="1"/>
</dbReference>
<dbReference type="Proteomes" id="UP000447434">
    <property type="component" value="Chromosome 2"/>
</dbReference>
<protein>
    <submittedName>
        <fullName evidence="7">Putative transcription factor WRKY family</fullName>
    </submittedName>
</protein>
<dbReference type="OrthoDB" id="2021103at2759"/>
<evidence type="ECO:0000256" key="5">
    <source>
        <dbReference type="ARBA" id="ARBA00023242"/>
    </source>
</evidence>
<proteinExistence type="predicted"/>